<dbReference type="InterPro" id="IPR019410">
    <property type="entry name" value="Methyltransf_16"/>
</dbReference>
<dbReference type="PANTHER" id="PTHR14614:SF104">
    <property type="entry name" value="N-METHYLTRANSFERASE, PUTATIVE (AFU_ORTHOLOGUE AFUA_1G17750)-RELATED"/>
    <property type="match status" value="1"/>
</dbReference>
<evidence type="ECO:0008006" key="3">
    <source>
        <dbReference type="Google" id="ProtNLM"/>
    </source>
</evidence>
<dbReference type="AlphaFoldDB" id="A0A6A5KG52"/>
<dbReference type="GO" id="GO:0008757">
    <property type="term" value="F:S-adenosylmethionine-dependent methyltransferase activity"/>
    <property type="evidence" value="ECO:0007669"/>
    <property type="project" value="UniProtKB-ARBA"/>
</dbReference>
<keyword evidence="2" id="KW-1185">Reference proteome</keyword>
<dbReference type="OrthoDB" id="407325at2759"/>
<evidence type="ECO:0000313" key="1">
    <source>
        <dbReference type="EMBL" id="KAF1833464.1"/>
    </source>
</evidence>
<dbReference type="Gene3D" id="3.40.50.150">
    <property type="entry name" value="Vaccinia Virus protein VP39"/>
    <property type="match status" value="1"/>
</dbReference>
<accession>A0A6A5KG52</accession>
<dbReference type="PANTHER" id="PTHR14614">
    <property type="entry name" value="HEPATOCELLULAR CARCINOMA-ASSOCIATED ANTIGEN"/>
    <property type="match status" value="1"/>
</dbReference>
<dbReference type="EMBL" id="ML975318">
    <property type="protein sequence ID" value="KAF1833464.1"/>
    <property type="molecule type" value="Genomic_DNA"/>
</dbReference>
<dbReference type="Proteomes" id="UP000800040">
    <property type="component" value="Unassembled WGS sequence"/>
</dbReference>
<dbReference type="GO" id="GO:0005737">
    <property type="term" value="C:cytoplasm"/>
    <property type="evidence" value="ECO:0007669"/>
    <property type="project" value="TreeGrafter"/>
</dbReference>
<protein>
    <recommendedName>
        <fullName evidence="3">Nicotinamide N-methyltransferase</fullName>
    </recommendedName>
</protein>
<organism evidence="1 2">
    <name type="scientific">Decorospora gaudefroyi</name>
    <dbReference type="NCBI Taxonomy" id="184978"/>
    <lineage>
        <taxon>Eukaryota</taxon>
        <taxon>Fungi</taxon>
        <taxon>Dikarya</taxon>
        <taxon>Ascomycota</taxon>
        <taxon>Pezizomycotina</taxon>
        <taxon>Dothideomycetes</taxon>
        <taxon>Pleosporomycetidae</taxon>
        <taxon>Pleosporales</taxon>
        <taxon>Pleosporineae</taxon>
        <taxon>Pleosporaceae</taxon>
        <taxon>Decorospora</taxon>
    </lineage>
</organism>
<sequence>MLLPSLISLRRPAGTPLTPEDIFGSSLGGIFTDDLQNLHGDDPDTVILYRNAKFGELELRTTDVNGEEQRRKFAHYLWNAGVMMGELVTGRVGAAVDHGKNGVTESDEDEEGWKNDEWWTDDEEEKRWSVEGETVLELGAGVGLGGIASVMAGAKEVAITDYPAPPFLETLKMNVTKNITAPLKSRVTVQGHEWGSTSTAFEVSHAHKYTRILAADCLWMPWEHENLAKSMLHFLAETPDARILCIAGFHTGRAKVVPFFEEVVPQQGLEIEEIYEMDANGKRRPWAKERDGGTEHMGERKKWLVIARLRRAVRSS</sequence>
<proteinExistence type="predicted"/>
<dbReference type="SUPFAM" id="SSF53335">
    <property type="entry name" value="S-adenosyl-L-methionine-dependent methyltransferases"/>
    <property type="match status" value="1"/>
</dbReference>
<reference evidence="1" key="1">
    <citation type="submission" date="2020-01" db="EMBL/GenBank/DDBJ databases">
        <authorList>
            <consortium name="DOE Joint Genome Institute"/>
            <person name="Haridas S."/>
            <person name="Albert R."/>
            <person name="Binder M."/>
            <person name="Bloem J."/>
            <person name="Labutti K."/>
            <person name="Salamov A."/>
            <person name="Andreopoulos B."/>
            <person name="Baker S.E."/>
            <person name="Barry K."/>
            <person name="Bills G."/>
            <person name="Bluhm B.H."/>
            <person name="Cannon C."/>
            <person name="Castanera R."/>
            <person name="Culley D.E."/>
            <person name="Daum C."/>
            <person name="Ezra D."/>
            <person name="Gonzalez J.B."/>
            <person name="Henrissat B."/>
            <person name="Kuo A."/>
            <person name="Liang C."/>
            <person name="Lipzen A."/>
            <person name="Lutzoni F."/>
            <person name="Magnuson J."/>
            <person name="Mondo S."/>
            <person name="Nolan M."/>
            <person name="Ohm R."/>
            <person name="Pangilinan J."/>
            <person name="Park H.-J."/>
            <person name="Ramirez L."/>
            <person name="Alfaro M."/>
            <person name="Sun H."/>
            <person name="Tritt A."/>
            <person name="Yoshinaga Y."/>
            <person name="Zwiers L.-H."/>
            <person name="Turgeon B.G."/>
            <person name="Goodwin S.B."/>
            <person name="Spatafora J.W."/>
            <person name="Crous P.W."/>
            <person name="Grigoriev I.V."/>
        </authorList>
    </citation>
    <scope>NUCLEOTIDE SEQUENCE</scope>
    <source>
        <strain evidence="1">P77</strain>
    </source>
</reference>
<gene>
    <name evidence="1" type="ORF">BDW02DRAFT_631214</name>
</gene>
<name>A0A6A5KG52_9PLEO</name>
<dbReference type="InterPro" id="IPR029063">
    <property type="entry name" value="SAM-dependent_MTases_sf"/>
</dbReference>
<evidence type="ECO:0000313" key="2">
    <source>
        <dbReference type="Proteomes" id="UP000800040"/>
    </source>
</evidence>
<dbReference type="Pfam" id="PF10294">
    <property type="entry name" value="Methyltransf_16"/>
    <property type="match status" value="1"/>
</dbReference>